<dbReference type="PROSITE" id="PS50181">
    <property type="entry name" value="FBOX"/>
    <property type="match status" value="1"/>
</dbReference>
<name>V2X4B2_MONRO</name>
<dbReference type="EMBL" id="AWSO01000633">
    <property type="protein sequence ID" value="ESK88622.1"/>
    <property type="molecule type" value="Genomic_DNA"/>
</dbReference>
<dbReference type="OrthoDB" id="2751409at2759"/>
<gene>
    <name evidence="2" type="ORF">Moror_3092</name>
</gene>
<evidence type="ECO:0000313" key="2">
    <source>
        <dbReference type="EMBL" id="ESK88622.1"/>
    </source>
</evidence>
<proteinExistence type="predicted"/>
<sequence>MQLLDLPTELLIHVLMFVPGRDLGKCSQLNRFFDSIIRESSTLQYHEELSLSRTEDNPNCGLSNSEKLHLLKEREHSWINCRPDFKKSAPINFNPGSVYDLSAGVYILGDATRHRLKYLKLPTKPEDPVEWLTFEPRVGPREQRSIVDFAINLYEHDLIALITSYSLVQGSEIFVMVELSIHQFSTGTHHPLAKQPVIPVTRSEIQWGTPSINCEIVGDHMALVTTFWRNPHSRCAVDVYQWKTGKVLLHIDGEPDSYGGIIFLTENLILLPNTSANTLEIWKIPSPTEDPPDAPIRILGLPELAPGHTLRYISCRSEPNPTASGATLKSDRPFHPSPKDSVVLLHLRIHGHPNVTLISVFVHRSSLLDLVEMDDEERNARLAMGEDGMKIPVPWLAWAPPVTYCIDCGGDLPSRWITTTCGQRFVMLPTDDWELDVLGHRNPAPLVVYDFGRGSVRKVQKQLDEMSPEEKEIYTGPIVRRGATLLEESAHIFADQINSYLPFVESRTKQLYGFDGALMDDERIIGIKTDIIGHITSVEIFHFG</sequence>
<protein>
    <recommendedName>
        <fullName evidence="1">F-box domain-containing protein</fullName>
    </recommendedName>
</protein>
<dbReference type="Pfam" id="PF12937">
    <property type="entry name" value="F-box-like"/>
    <property type="match status" value="1"/>
</dbReference>
<comment type="caution">
    <text evidence="2">The sequence shown here is derived from an EMBL/GenBank/DDBJ whole genome shotgun (WGS) entry which is preliminary data.</text>
</comment>
<dbReference type="SUPFAM" id="SSF81383">
    <property type="entry name" value="F-box domain"/>
    <property type="match status" value="1"/>
</dbReference>
<dbReference type="InterPro" id="IPR001810">
    <property type="entry name" value="F-box_dom"/>
</dbReference>
<reference evidence="2 3" key="1">
    <citation type="journal article" date="2014" name="BMC Genomics">
        <title>Genome and secretome analysis of the hemibiotrophic fungal pathogen, Moniliophthora roreri, which causes frosty pod rot disease of cacao: mechanisms of the biotrophic and necrotrophic phases.</title>
        <authorList>
            <person name="Meinhardt L.W."/>
            <person name="Costa G.G.L."/>
            <person name="Thomazella D.P.T."/>
            <person name="Teixeira P.J.P.L."/>
            <person name="Carazzolle M.F."/>
            <person name="Schuster S.C."/>
            <person name="Carlson J.E."/>
            <person name="Guiltinan M.J."/>
            <person name="Mieczkowski P."/>
            <person name="Farmer A."/>
            <person name="Ramaraj T."/>
            <person name="Crozier J."/>
            <person name="Davis R.E."/>
            <person name="Shao J."/>
            <person name="Melnick R.L."/>
            <person name="Pereira G.A.G."/>
            <person name="Bailey B.A."/>
        </authorList>
    </citation>
    <scope>NUCLEOTIDE SEQUENCE [LARGE SCALE GENOMIC DNA]</scope>
    <source>
        <strain evidence="2 3">MCA 2997</strain>
    </source>
</reference>
<evidence type="ECO:0000313" key="3">
    <source>
        <dbReference type="Proteomes" id="UP000017559"/>
    </source>
</evidence>
<dbReference type="InterPro" id="IPR036047">
    <property type="entry name" value="F-box-like_dom_sf"/>
</dbReference>
<keyword evidence="3" id="KW-1185">Reference proteome</keyword>
<dbReference type="KEGG" id="mrr:Moror_3092"/>
<dbReference type="AlphaFoldDB" id="V2X4B2"/>
<feature type="domain" description="F-box" evidence="1">
    <location>
        <begin position="1"/>
        <end position="46"/>
    </location>
</feature>
<accession>V2X4B2</accession>
<evidence type="ECO:0000259" key="1">
    <source>
        <dbReference type="PROSITE" id="PS50181"/>
    </source>
</evidence>
<dbReference type="Proteomes" id="UP000017559">
    <property type="component" value="Unassembled WGS sequence"/>
</dbReference>
<dbReference type="SMART" id="SM00256">
    <property type="entry name" value="FBOX"/>
    <property type="match status" value="1"/>
</dbReference>
<organism evidence="2 3">
    <name type="scientific">Moniliophthora roreri (strain MCA 2997)</name>
    <name type="common">Cocoa frosty pod rot fungus</name>
    <name type="synonym">Crinipellis roreri</name>
    <dbReference type="NCBI Taxonomy" id="1381753"/>
    <lineage>
        <taxon>Eukaryota</taxon>
        <taxon>Fungi</taxon>
        <taxon>Dikarya</taxon>
        <taxon>Basidiomycota</taxon>
        <taxon>Agaricomycotina</taxon>
        <taxon>Agaricomycetes</taxon>
        <taxon>Agaricomycetidae</taxon>
        <taxon>Agaricales</taxon>
        <taxon>Marasmiineae</taxon>
        <taxon>Marasmiaceae</taxon>
        <taxon>Moniliophthora</taxon>
    </lineage>
</organism>
<dbReference type="HOGENOM" id="CLU_007279_0_0_1"/>